<dbReference type="EMBL" id="MT117916">
    <property type="protein sequence ID" value="QJH88371.1"/>
    <property type="molecule type" value="Genomic_DNA"/>
</dbReference>
<keyword evidence="1 3" id="KW-0597">Phosphoprotein</keyword>
<dbReference type="Gene3D" id="1.10.10.10">
    <property type="entry name" value="Winged helix-like DNA-binding domain superfamily/Winged helix DNA-binding domain"/>
    <property type="match status" value="1"/>
</dbReference>
<dbReference type="SUPFAM" id="SSF46894">
    <property type="entry name" value="C-terminal effector domain of the bipartite response regulators"/>
    <property type="match status" value="1"/>
</dbReference>
<evidence type="ECO:0000256" key="2">
    <source>
        <dbReference type="ARBA" id="ARBA00023125"/>
    </source>
</evidence>
<dbReference type="PANTHER" id="PTHR44591">
    <property type="entry name" value="STRESS RESPONSE REGULATOR PROTEIN 1"/>
    <property type="match status" value="1"/>
</dbReference>
<dbReference type="CDD" id="cd06170">
    <property type="entry name" value="LuxR_C_like"/>
    <property type="match status" value="1"/>
</dbReference>
<evidence type="ECO:0000259" key="4">
    <source>
        <dbReference type="PROSITE" id="PS50043"/>
    </source>
</evidence>
<organism evidence="6">
    <name type="scientific">Pterocladia lucida</name>
    <name type="common">Red seaweed</name>
    <name type="synonym">Fucus lucidus</name>
    <dbReference type="NCBI Taxonomy" id="31408"/>
    <lineage>
        <taxon>Eukaryota</taxon>
        <taxon>Rhodophyta</taxon>
        <taxon>Florideophyceae</taxon>
        <taxon>Rhodymeniophycidae</taxon>
        <taxon>Gelidiales</taxon>
        <taxon>Pterocladiaceae</taxon>
        <taxon>Pterocladia</taxon>
    </lineage>
</organism>
<dbReference type="SMART" id="SM00448">
    <property type="entry name" value="REC"/>
    <property type="match status" value="1"/>
</dbReference>
<accession>A0A6M3WWB7</accession>
<dbReference type="InterPro" id="IPR011006">
    <property type="entry name" value="CheY-like_superfamily"/>
</dbReference>
<dbReference type="GO" id="GO:0000160">
    <property type="term" value="P:phosphorelay signal transduction system"/>
    <property type="evidence" value="ECO:0007669"/>
    <property type="project" value="InterPro"/>
</dbReference>
<keyword evidence="2" id="KW-0238">DNA-binding</keyword>
<dbReference type="PRINTS" id="PR00038">
    <property type="entry name" value="HTHLUXR"/>
</dbReference>
<dbReference type="Pfam" id="PF00196">
    <property type="entry name" value="GerE"/>
    <property type="match status" value="1"/>
</dbReference>
<dbReference type="InterPro" id="IPR001789">
    <property type="entry name" value="Sig_transdc_resp-reg_receiver"/>
</dbReference>
<keyword evidence="6" id="KW-0150">Chloroplast</keyword>
<dbReference type="GO" id="GO:0003677">
    <property type="term" value="F:DNA binding"/>
    <property type="evidence" value="ECO:0007669"/>
    <property type="project" value="UniProtKB-KW"/>
</dbReference>
<name>A0A6M3WWB7_PTELU</name>
<dbReference type="SUPFAM" id="SSF52172">
    <property type="entry name" value="CheY-like"/>
    <property type="match status" value="1"/>
</dbReference>
<evidence type="ECO:0000259" key="5">
    <source>
        <dbReference type="PROSITE" id="PS50110"/>
    </source>
</evidence>
<dbReference type="PROSITE" id="PS50110">
    <property type="entry name" value="RESPONSE_REGULATORY"/>
    <property type="match status" value="1"/>
</dbReference>
<keyword evidence="6" id="KW-0934">Plastid</keyword>
<dbReference type="PANTHER" id="PTHR44591:SF3">
    <property type="entry name" value="RESPONSE REGULATORY DOMAIN-CONTAINING PROTEIN"/>
    <property type="match status" value="1"/>
</dbReference>
<dbReference type="PROSITE" id="PS00622">
    <property type="entry name" value="HTH_LUXR_1"/>
    <property type="match status" value="1"/>
</dbReference>
<evidence type="ECO:0000313" key="6">
    <source>
        <dbReference type="EMBL" id="QJH88371.1"/>
    </source>
</evidence>
<dbReference type="Pfam" id="PF00072">
    <property type="entry name" value="Response_reg"/>
    <property type="match status" value="1"/>
</dbReference>
<proteinExistence type="predicted"/>
<geneLocation type="chloroplast" evidence="6"/>
<dbReference type="SMART" id="SM00421">
    <property type="entry name" value="HTH_LUXR"/>
    <property type="match status" value="1"/>
</dbReference>
<dbReference type="Gene3D" id="3.40.50.2300">
    <property type="match status" value="1"/>
</dbReference>
<dbReference type="InterPro" id="IPR000792">
    <property type="entry name" value="Tscrpt_reg_LuxR_C"/>
</dbReference>
<feature type="domain" description="Response regulatory" evidence="5">
    <location>
        <begin position="4"/>
        <end position="120"/>
    </location>
</feature>
<reference evidence="6" key="1">
    <citation type="journal article" date="2020" name="J. Phycol.">
        <title>The Organelle Genomes in the Photosynthetic Red Algal Parasite Pterocladiophila hemisphaerica (Florideophyceae, Rhodophyta) Have Elevated Substitution Rates and Extreme Gene Loss in the Plastid Genome.</title>
        <authorList>
            <person name="Preuss M."/>
            <person name="Verbruggen H."/>
            <person name="Zuccarello G.C."/>
        </authorList>
    </citation>
    <scope>NUCLEOTIDE SEQUENCE</scope>
</reference>
<dbReference type="InterPro" id="IPR016032">
    <property type="entry name" value="Sig_transdc_resp-reg_C-effctor"/>
</dbReference>
<sequence>MKKYLLLVDDDLDLMYAVSRYLSNEGFSVISVSSGQDALKILQSKHIDLMVTDIIMPNLDGYDLIKLLRISPKFFNLPIIFLTAKGMTSDRIKAYDLGCSSYLTKPFDPNELLSIVRNLLKNSDVISESVGISQNNNQNKLVNSILTSKELAIFHLVYQGLMNKEIAVKLNLNLRTVEKYVSRLLTKSNTRNRTELVKFALTNNLFDSRANDGNRTRE</sequence>
<dbReference type="AlphaFoldDB" id="A0A6M3WWB7"/>
<dbReference type="InterPro" id="IPR036388">
    <property type="entry name" value="WH-like_DNA-bd_sf"/>
</dbReference>
<dbReference type="InterPro" id="IPR050595">
    <property type="entry name" value="Bact_response_regulator"/>
</dbReference>
<protein>
    <submittedName>
        <fullName evidence="6">Ycf29</fullName>
    </submittedName>
</protein>
<feature type="domain" description="HTH luxR-type" evidence="4">
    <location>
        <begin position="139"/>
        <end position="204"/>
    </location>
</feature>
<evidence type="ECO:0000256" key="3">
    <source>
        <dbReference type="PROSITE-ProRule" id="PRU00169"/>
    </source>
</evidence>
<dbReference type="PROSITE" id="PS50043">
    <property type="entry name" value="HTH_LUXR_2"/>
    <property type="match status" value="1"/>
</dbReference>
<gene>
    <name evidence="6" type="primary">ycf29</name>
</gene>
<dbReference type="GO" id="GO:0006355">
    <property type="term" value="P:regulation of DNA-templated transcription"/>
    <property type="evidence" value="ECO:0007669"/>
    <property type="project" value="InterPro"/>
</dbReference>
<feature type="modified residue" description="4-aspartylphosphate" evidence="3">
    <location>
        <position position="53"/>
    </location>
</feature>
<evidence type="ECO:0000256" key="1">
    <source>
        <dbReference type="ARBA" id="ARBA00022553"/>
    </source>
</evidence>